<dbReference type="Pfam" id="PF02627">
    <property type="entry name" value="CMD"/>
    <property type="match status" value="1"/>
</dbReference>
<evidence type="ECO:0000259" key="1">
    <source>
        <dbReference type="Pfam" id="PF02627"/>
    </source>
</evidence>
<protein>
    <submittedName>
        <fullName evidence="2">Peroxidase-related enzyme</fullName>
    </submittedName>
</protein>
<feature type="domain" description="Carboxymuconolactone decarboxylase-like" evidence="1">
    <location>
        <begin position="54"/>
        <end position="103"/>
    </location>
</feature>
<proteinExistence type="predicted"/>
<evidence type="ECO:0000313" key="5">
    <source>
        <dbReference type="Proteomes" id="UP001449795"/>
    </source>
</evidence>
<dbReference type="Proteomes" id="UP001449795">
    <property type="component" value="Chromosome"/>
</dbReference>
<dbReference type="InterPro" id="IPR003779">
    <property type="entry name" value="CMD-like"/>
</dbReference>
<dbReference type="GO" id="GO:0051920">
    <property type="term" value="F:peroxiredoxin activity"/>
    <property type="evidence" value="ECO:0007669"/>
    <property type="project" value="InterPro"/>
</dbReference>
<dbReference type="NCBIfam" id="TIGR01926">
    <property type="entry name" value="peroxid_rel"/>
    <property type="match status" value="1"/>
</dbReference>
<dbReference type="AlphaFoldDB" id="A0A7Y7ITQ5"/>
<reference evidence="2 4" key="1">
    <citation type="submission" date="2020-06" db="EMBL/GenBank/DDBJ databases">
        <title>Description of novel acetic acid bacteria.</title>
        <authorList>
            <person name="Sombolestani A."/>
        </authorList>
    </citation>
    <scope>NUCLEOTIDE SEQUENCE [LARGE SCALE GENOMIC DNA]</scope>
    <source>
        <strain evidence="2 4">LMG 31431</strain>
    </source>
</reference>
<organism evidence="2 4">
    <name type="scientific">Nguyenibacter vanlangensis</name>
    <dbReference type="NCBI Taxonomy" id="1216886"/>
    <lineage>
        <taxon>Bacteria</taxon>
        <taxon>Pseudomonadati</taxon>
        <taxon>Pseudomonadota</taxon>
        <taxon>Alphaproteobacteria</taxon>
        <taxon>Acetobacterales</taxon>
        <taxon>Acetobacteraceae</taxon>
        <taxon>Nguyenibacter</taxon>
    </lineage>
</organism>
<keyword evidence="2" id="KW-0560">Oxidoreductase</keyword>
<evidence type="ECO:0000313" key="3">
    <source>
        <dbReference type="EMBL" id="XAE44148.1"/>
    </source>
</evidence>
<dbReference type="RefSeq" id="WP_176638912.1">
    <property type="nucleotide sequence ID" value="NZ_CP152276.1"/>
</dbReference>
<keyword evidence="2" id="KW-0575">Peroxidase</keyword>
<sequence length="191" mass="20966">MKPATEFTVEPLEWEPYITPVNLDEATDAQRDALKITPSNKKISNYVLTLALDPESLAHRTPLFNAIMYGPAGLPRSERELGAVAASIVNHCIYCASTHAARYNQLTSRPEIMQEIFSAGTQAALDEHSQGLFDFAVHLSRTPPALSRDDVSVLECLGLTALQMFDLVLSAAIFGWANRLMHPLGQAMKAQ</sequence>
<dbReference type="NCBIfam" id="TIGR00778">
    <property type="entry name" value="ahpD_dom"/>
    <property type="match status" value="1"/>
</dbReference>
<dbReference type="EMBL" id="JABXXP010000019">
    <property type="protein sequence ID" value="NVN10127.1"/>
    <property type="molecule type" value="Genomic_DNA"/>
</dbReference>
<accession>A0A7Y7ITQ5</accession>
<dbReference type="Proteomes" id="UP000534870">
    <property type="component" value="Unassembled WGS sequence"/>
</dbReference>
<dbReference type="InterPro" id="IPR029032">
    <property type="entry name" value="AhpD-like"/>
</dbReference>
<dbReference type="EMBL" id="CP152276">
    <property type="protein sequence ID" value="XAE44148.1"/>
    <property type="molecule type" value="Genomic_DNA"/>
</dbReference>
<dbReference type="Gene3D" id="1.20.1290.10">
    <property type="entry name" value="AhpD-like"/>
    <property type="match status" value="1"/>
</dbReference>
<evidence type="ECO:0000313" key="4">
    <source>
        <dbReference type="Proteomes" id="UP000534870"/>
    </source>
</evidence>
<dbReference type="SUPFAM" id="SSF69118">
    <property type="entry name" value="AhpD-like"/>
    <property type="match status" value="1"/>
</dbReference>
<dbReference type="InterPro" id="IPR004675">
    <property type="entry name" value="AhpD_core"/>
</dbReference>
<reference evidence="3 5" key="2">
    <citation type="submission" date="2024-04" db="EMBL/GenBank/DDBJ databases">
        <title>Complete genome sequence of Nguyenibacter vanlangesis HBCM-1154, a strain capable of nitrogen fixation, IAA production, and phosphorus solubilization isolated from sugarcane soil.</title>
        <authorList>
            <person name="MY HANH P."/>
        </authorList>
    </citation>
    <scope>NUCLEOTIDE SEQUENCE [LARGE SCALE GENOMIC DNA]</scope>
    <source>
        <strain evidence="3 5">HBCM 1154</strain>
    </source>
</reference>
<evidence type="ECO:0000313" key="2">
    <source>
        <dbReference type="EMBL" id="NVN10127.1"/>
    </source>
</evidence>
<keyword evidence="5" id="KW-1185">Reference proteome</keyword>
<name>A0A7Y7ITQ5_9PROT</name>
<dbReference type="InterPro" id="IPR010195">
    <property type="entry name" value="Uncharacterised_peroxidase-rel"/>
</dbReference>
<dbReference type="PANTHER" id="PTHR35446">
    <property type="entry name" value="SI:CH211-175M2.5"/>
    <property type="match status" value="1"/>
</dbReference>
<gene>
    <name evidence="3" type="ORF">AAC691_06850</name>
    <name evidence="2" type="ORF">HUK84_03015</name>
</gene>
<dbReference type="PANTHER" id="PTHR35446:SF2">
    <property type="entry name" value="CARBOXYMUCONOLACTONE DECARBOXYLASE-LIKE DOMAIN-CONTAINING PROTEIN"/>
    <property type="match status" value="1"/>
</dbReference>